<protein>
    <recommendedName>
        <fullName evidence="2">Knr4/Smi1-like domain-containing protein</fullName>
    </recommendedName>
</protein>
<dbReference type="Gene3D" id="3.40.1580.10">
    <property type="entry name" value="SMI1/KNR4-like"/>
    <property type="match status" value="1"/>
</dbReference>
<dbReference type="AlphaFoldDB" id="A0A9P9J187"/>
<dbReference type="InterPro" id="IPR018958">
    <property type="entry name" value="Knr4/Smi1-like_dom"/>
</dbReference>
<feature type="compositionally biased region" description="Basic and acidic residues" evidence="1">
    <location>
        <begin position="80"/>
        <end position="99"/>
    </location>
</feature>
<dbReference type="InterPro" id="IPR037883">
    <property type="entry name" value="Knr4/Smi1-like_sf"/>
</dbReference>
<dbReference type="OrthoDB" id="2788868at2759"/>
<evidence type="ECO:0000259" key="2">
    <source>
        <dbReference type="SMART" id="SM00860"/>
    </source>
</evidence>
<keyword evidence="4" id="KW-1185">Reference proteome</keyword>
<dbReference type="SMART" id="SM00860">
    <property type="entry name" value="SMI1_KNR4"/>
    <property type="match status" value="1"/>
</dbReference>
<organism evidence="3 4">
    <name type="scientific">Dactylonectria macrodidyma</name>
    <dbReference type="NCBI Taxonomy" id="307937"/>
    <lineage>
        <taxon>Eukaryota</taxon>
        <taxon>Fungi</taxon>
        <taxon>Dikarya</taxon>
        <taxon>Ascomycota</taxon>
        <taxon>Pezizomycotina</taxon>
        <taxon>Sordariomycetes</taxon>
        <taxon>Hypocreomycetidae</taxon>
        <taxon>Hypocreales</taxon>
        <taxon>Nectriaceae</taxon>
        <taxon>Dactylonectria</taxon>
    </lineage>
</organism>
<reference evidence="3" key="1">
    <citation type="journal article" date="2021" name="Nat. Commun.">
        <title>Genetic determinants of endophytism in the Arabidopsis root mycobiome.</title>
        <authorList>
            <person name="Mesny F."/>
            <person name="Miyauchi S."/>
            <person name="Thiergart T."/>
            <person name="Pickel B."/>
            <person name="Atanasova L."/>
            <person name="Karlsson M."/>
            <person name="Huettel B."/>
            <person name="Barry K.W."/>
            <person name="Haridas S."/>
            <person name="Chen C."/>
            <person name="Bauer D."/>
            <person name="Andreopoulos W."/>
            <person name="Pangilinan J."/>
            <person name="LaButti K."/>
            <person name="Riley R."/>
            <person name="Lipzen A."/>
            <person name="Clum A."/>
            <person name="Drula E."/>
            <person name="Henrissat B."/>
            <person name="Kohler A."/>
            <person name="Grigoriev I.V."/>
            <person name="Martin F.M."/>
            <person name="Hacquard S."/>
        </authorList>
    </citation>
    <scope>NUCLEOTIDE SEQUENCE</scope>
    <source>
        <strain evidence="3">MPI-CAGE-AT-0147</strain>
    </source>
</reference>
<sequence>MSQPKKFDRDAILTNPSLPEVYNKLVDLAQEFAVLGEIDTTRTLVSLLLPDTTSDWQRNQLRHFEPFFAATNQWPDEIPENERTKETSDKTAAKHGLETDDRDDTQDDERKLGEQLERVRNAKSSYDDGVRSAALADALSTAITLASNKTSDLDEIQNDSKVQEVLKLIAGNLHKRQTISYLAGRHELCKLLSTGAVARKVPVDKDRLDALGKDVIATFTEQLLLEVERNTKANSMSLWEEKGKPVPETLFVLPPATDEQILALEKRLHVTLPDDYKEFLKITNGFGGTWNGFHLDPLLCGVDDVRWTDPGLETPYLEFHESISGTVELNLPDGRVWPDSGPTVEIGSEDVLSNLLAMDGWDTPENAKKQALRVIESRYGSFEKMQKLEWAAIERHDSDTLPCGTFRQFLEQRLRRSANGPYPDEIGKRREVFLIAT</sequence>
<comment type="caution">
    <text evidence="3">The sequence shown here is derived from an EMBL/GenBank/DDBJ whole genome shotgun (WGS) entry which is preliminary data.</text>
</comment>
<proteinExistence type="predicted"/>
<accession>A0A9P9J187</accession>
<feature type="domain" description="Knr4/Smi1-like" evidence="2">
    <location>
        <begin position="255"/>
        <end position="412"/>
    </location>
</feature>
<feature type="region of interest" description="Disordered" evidence="1">
    <location>
        <begin position="72"/>
        <end position="109"/>
    </location>
</feature>
<gene>
    <name evidence="3" type="ORF">EDB81DRAFT_869740</name>
</gene>
<dbReference type="SUPFAM" id="SSF160631">
    <property type="entry name" value="SMI1/KNR4-like"/>
    <property type="match status" value="1"/>
</dbReference>
<evidence type="ECO:0000313" key="4">
    <source>
        <dbReference type="Proteomes" id="UP000738349"/>
    </source>
</evidence>
<dbReference type="Proteomes" id="UP000738349">
    <property type="component" value="Unassembled WGS sequence"/>
</dbReference>
<evidence type="ECO:0000313" key="3">
    <source>
        <dbReference type="EMBL" id="KAH7141668.1"/>
    </source>
</evidence>
<dbReference type="Pfam" id="PF09346">
    <property type="entry name" value="SMI1_KNR4"/>
    <property type="match status" value="1"/>
</dbReference>
<dbReference type="EMBL" id="JAGMUV010000010">
    <property type="protein sequence ID" value="KAH7141668.1"/>
    <property type="molecule type" value="Genomic_DNA"/>
</dbReference>
<name>A0A9P9J187_9HYPO</name>
<evidence type="ECO:0000256" key="1">
    <source>
        <dbReference type="SAM" id="MobiDB-lite"/>
    </source>
</evidence>